<evidence type="ECO:0000256" key="1">
    <source>
        <dbReference type="SAM" id="MobiDB-lite"/>
    </source>
</evidence>
<dbReference type="PANTHER" id="PTHR37171:SF1">
    <property type="entry name" value="SERINE_THREONINE-PROTEIN KINASE YRZF-RELATED"/>
    <property type="match status" value="1"/>
</dbReference>
<dbReference type="InterPro" id="IPR011009">
    <property type="entry name" value="Kinase-like_dom_sf"/>
</dbReference>
<comment type="caution">
    <text evidence="3">The sequence shown here is derived from an EMBL/GenBank/DDBJ whole genome shotgun (WGS) entry which is preliminary data.</text>
</comment>
<feature type="compositionally biased region" description="Basic and acidic residues" evidence="1">
    <location>
        <begin position="31"/>
        <end position="54"/>
    </location>
</feature>
<feature type="compositionally biased region" description="Low complexity" evidence="1">
    <location>
        <begin position="484"/>
        <end position="496"/>
    </location>
</feature>
<evidence type="ECO:0000259" key="2">
    <source>
        <dbReference type="PROSITE" id="PS50011"/>
    </source>
</evidence>
<dbReference type="PANTHER" id="PTHR37171">
    <property type="entry name" value="SERINE/THREONINE-PROTEIN KINASE YRZF-RELATED"/>
    <property type="match status" value="1"/>
</dbReference>
<dbReference type="EMBL" id="JAUEPO010000001">
    <property type="protein sequence ID" value="KAK3336941.1"/>
    <property type="molecule type" value="Genomic_DNA"/>
</dbReference>
<sequence>RLRVVEEQRADAAQQCADATQQRADAAQQRADAEQRRANAAEQRRQRSGVERRRIAAARQCSEAARRRSEAARRRSKSLTSKGSISNPRDKLCPARLVPWSDFLEQQRNTFGILHRVLPTQDKAFNCLAFLRDLGKNISRKVANEKDLEYFQHRGVEDPLRSILEHLAIQDGTRDEFNIGNDVIFAGNTNAISEVAQEVVDRQAGVLDLNQLRVDQRCVYRRNDGDLSGRSMVYIIEYKAPHKLTPPQLRLGLREMDIYEEVVNRPTQPTAEYPDALFQYHADRLTAAAITQTFHYMIHSGLEHGLLTTGETIVFLKVDWANPGTLYYHLAEPAAEVLAHPANFRYCTAVGQLLAFSLMALGSPGETREHGQDERRSAIEGLKTWAVDYEAMLRSVSVDERKAPPSSPGYIPRTYTAVDRSPYPLRFGKKRAAEKDAPDVSVPRKDRSPEPSDDESEAQAPGTPSPTQPRSGGRGGQRGDHGEGSSSHPSGSGSQGRQYCTQKCFLGLVGGGLLDEKCPNVQLHRGRSSGARHRIDHSEWLLLLREQLERTLDDGVVRIWKQGARGVMFQVTLLTHGYTFVAKGTVSAFVDDLEHEAAVYRRLQSLQGVCVPVFLGAIDLRHISRTYYYDFRVEIIYMMFLSWAGESLDEAVTLHAMGGSPEQEVVRSVRALHAMGVAHTDVRKPNALWSWETRRVMVIDFERAVLMDLPRRPLAQPVPKKRSRTPEEMGFREAVGQLSSDEVERHRLRDDISAAKFMFYS</sequence>
<dbReference type="SUPFAM" id="SSF56112">
    <property type="entry name" value="Protein kinase-like (PK-like)"/>
    <property type="match status" value="1"/>
</dbReference>
<dbReference type="GO" id="GO:0005524">
    <property type="term" value="F:ATP binding"/>
    <property type="evidence" value="ECO:0007669"/>
    <property type="project" value="InterPro"/>
</dbReference>
<reference evidence="3" key="2">
    <citation type="submission" date="2023-06" db="EMBL/GenBank/DDBJ databases">
        <authorList>
            <consortium name="Lawrence Berkeley National Laboratory"/>
            <person name="Haridas S."/>
            <person name="Hensen N."/>
            <person name="Bonometti L."/>
            <person name="Westerberg I."/>
            <person name="Brannstrom I.O."/>
            <person name="Guillou S."/>
            <person name="Cros-Aarteil S."/>
            <person name="Calhoun S."/>
            <person name="Kuo A."/>
            <person name="Mondo S."/>
            <person name="Pangilinan J."/>
            <person name="Riley R."/>
            <person name="Labutti K."/>
            <person name="Andreopoulos B."/>
            <person name="Lipzen A."/>
            <person name="Chen C."/>
            <person name="Yanf M."/>
            <person name="Daum C."/>
            <person name="Ng V."/>
            <person name="Clum A."/>
            <person name="Steindorff A."/>
            <person name="Ohm R."/>
            <person name="Martin F."/>
            <person name="Silar P."/>
            <person name="Natvig D."/>
            <person name="Lalanne C."/>
            <person name="Gautier V."/>
            <person name="Ament-Velasquez S.L."/>
            <person name="Kruys A."/>
            <person name="Hutchinson M.I."/>
            <person name="Powell A.J."/>
            <person name="Barry K."/>
            <person name="Miller A.N."/>
            <person name="Grigoriev I.V."/>
            <person name="Debuchy R."/>
            <person name="Gladieux P."/>
            <person name="Thoren M.H."/>
            <person name="Johannesson H."/>
        </authorList>
    </citation>
    <scope>NUCLEOTIDE SEQUENCE</scope>
    <source>
        <strain evidence="3">SMH4131-1</strain>
    </source>
</reference>
<protein>
    <recommendedName>
        <fullName evidence="2">Protein kinase domain-containing protein</fullName>
    </recommendedName>
</protein>
<feature type="compositionally biased region" description="Low complexity" evidence="1">
    <location>
        <begin position="11"/>
        <end position="30"/>
    </location>
</feature>
<evidence type="ECO:0000313" key="4">
    <source>
        <dbReference type="Proteomes" id="UP001286456"/>
    </source>
</evidence>
<dbReference type="GO" id="GO:0004672">
    <property type="term" value="F:protein kinase activity"/>
    <property type="evidence" value="ECO:0007669"/>
    <property type="project" value="InterPro"/>
</dbReference>
<dbReference type="InterPro" id="IPR000719">
    <property type="entry name" value="Prot_kinase_dom"/>
</dbReference>
<evidence type="ECO:0000313" key="3">
    <source>
        <dbReference type="EMBL" id="KAK3336941.1"/>
    </source>
</evidence>
<feature type="non-terminal residue" evidence="3">
    <location>
        <position position="761"/>
    </location>
</feature>
<dbReference type="Proteomes" id="UP001286456">
    <property type="component" value="Unassembled WGS sequence"/>
</dbReference>
<feature type="compositionally biased region" description="Basic and acidic residues" evidence="1">
    <location>
        <begin position="64"/>
        <end position="73"/>
    </location>
</feature>
<keyword evidence="4" id="KW-1185">Reference proteome</keyword>
<feature type="region of interest" description="Disordered" evidence="1">
    <location>
        <begin position="1"/>
        <end position="90"/>
    </location>
</feature>
<gene>
    <name evidence="3" type="ORF">B0T19DRAFT_454504</name>
</gene>
<dbReference type="PROSITE" id="PS50011">
    <property type="entry name" value="PROTEIN_KINASE_DOM"/>
    <property type="match status" value="1"/>
</dbReference>
<dbReference type="Pfam" id="PF06293">
    <property type="entry name" value="Kdo"/>
    <property type="match status" value="1"/>
</dbReference>
<feature type="domain" description="Protein kinase" evidence="2">
    <location>
        <begin position="554"/>
        <end position="761"/>
    </location>
</feature>
<reference evidence="3" key="1">
    <citation type="journal article" date="2023" name="Mol. Phylogenet. Evol.">
        <title>Genome-scale phylogeny and comparative genomics of the fungal order Sordariales.</title>
        <authorList>
            <person name="Hensen N."/>
            <person name="Bonometti L."/>
            <person name="Westerberg I."/>
            <person name="Brannstrom I.O."/>
            <person name="Guillou S."/>
            <person name="Cros-Aarteil S."/>
            <person name="Calhoun S."/>
            <person name="Haridas S."/>
            <person name="Kuo A."/>
            <person name="Mondo S."/>
            <person name="Pangilinan J."/>
            <person name="Riley R."/>
            <person name="LaButti K."/>
            <person name="Andreopoulos B."/>
            <person name="Lipzen A."/>
            <person name="Chen C."/>
            <person name="Yan M."/>
            <person name="Daum C."/>
            <person name="Ng V."/>
            <person name="Clum A."/>
            <person name="Steindorff A."/>
            <person name="Ohm R.A."/>
            <person name="Martin F."/>
            <person name="Silar P."/>
            <person name="Natvig D.O."/>
            <person name="Lalanne C."/>
            <person name="Gautier V."/>
            <person name="Ament-Velasquez S.L."/>
            <person name="Kruys A."/>
            <person name="Hutchinson M.I."/>
            <person name="Powell A.J."/>
            <person name="Barry K."/>
            <person name="Miller A.N."/>
            <person name="Grigoriev I.V."/>
            <person name="Debuchy R."/>
            <person name="Gladieux P."/>
            <person name="Hiltunen Thoren M."/>
            <person name="Johannesson H."/>
        </authorList>
    </citation>
    <scope>NUCLEOTIDE SEQUENCE</scope>
    <source>
        <strain evidence="3">SMH4131-1</strain>
    </source>
</reference>
<feature type="region of interest" description="Disordered" evidence="1">
    <location>
        <begin position="422"/>
        <end position="496"/>
    </location>
</feature>
<feature type="compositionally biased region" description="Basic and acidic residues" evidence="1">
    <location>
        <begin position="1"/>
        <end position="10"/>
    </location>
</feature>
<feature type="compositionally biased region" description="Polar residues" evidence="1">
    <location>
        <begin position="78"/>
        <end position="87"/>
    </location>
</feature>
<accession>A0AAE0J4U3</accession>
<name>A0AAE0J4U3_9PEZI</name>
<dbReference type="InterPro" id="IPR052396">
    <property type="entry name" value="Meiotic_Drive_Suppr_Kinase"/>
</dbReference>
<organism evidence="3 4">
    <name type="scientific">Cercophora scortea</name>
    <dbReference type="NCBI Taxonomy" id="314031"/>
    <lineage>
        <taxon>Eukaryota</taxon>
        <taxon>Fungi</taxon>
        <taxon>Dikarya</taxon>
        <taxon>Ascomycota</taxon>
        <taxon>Pezizomycotina</taxon>
        <taxon>Sordariomycetes</taxon>
        <taxon>Sordariomycetidae</taxon>
        <taxon>Sordariales</taxon>
        <taxon>Lasiosphaeriaceae</taxon>
        <taxon>Cercophora</taxon>
    </lineage>
</organism>
<feature type="compositionally biased region" description="Basic and acidic residues" evidence="1">
    <location>
        <begin position="431"/>
        <end position="450"/>
    </location>
</feature>
<dbReference type="AlphaFoldDB" id="A0AAE0J4U3"/>
<proteinExistence type="predicted"/>